<dbReference type="AlphaFoldDB" id="A0A9Q1K680"/>
<accession>A0A9Q1K680</accession>
<dbReference type="SUPFAM" id="SSF56399">
    <property type="entry name" value="ADP-ribosylation"/>
    <property type="match status" value="1"/>
</dbReference>
<organism evidence="2 3">
    <name type="scientific">Carnegiea gigantea</name>
    <dbReference type="NCBI Taxonomy" id="171969"/>
    <lineage>
        <taxon>Eukaryota</taxon>
        <taxon>Viridiplantae</taxon>
        <taxon>Streptophyta</taxon>
        <taxon>Embryophyta</taxon>
        <taxon>Tracheophyta</taxon>
        <taxon>Spermatophyta</taxon>
        <taxon>Magnoliopsida</taxon>
        <taxon>eudicotyledons</taxon>
        <taxon>Gunneridae</taxon>
        <taxon>Pentapetalae</taxon>
        <taxon>Caryophyllales</taxon>
        <taxon>Cactineae</taxon>
        <taxon>Cactaceae</taxon>
        <taxon>Cactoideae</taxon>
        <taxon>Echinocereeae</taxon>
        <taxon>Carnegiea</taxon>
    </lineage>
</organism>
<comment type="caution">
    <text evidence="2">The sequence shown here is derived from an EMBL/GenBank/DDBJ whole genome shotgun (WGS) entry which is preliminary data.</text>
</comment>
<dbReference type="OrthoDB" id="1417483at2759"/>
<dbReference type="Gene3D" id="3.90.210.10">
    <property type="entry name" value="Heat-Labile Enterotoxin, subunit A"/>
    <property type="match status" value="1"/>
</dbReference>
<keyword evidence="3" id="KW-1185">Reference proteome</keyword>
<evidence type="ECO:0000313" key="3">
    <source>
        <dbReference type="Proteomes" id="UP001153076"/>
    </source>
</evidence>
<feature type="domain" description="Pierisin-like" evidence="1">
    <location>
        <begin position="89"/>
        <end position="149"/>
    </location>
</feature>
<sequence length="164" mass="17789">MSTTPNPVRNPINITNGIISADSPLRGAAASRMPMIEEDLPELRGLVDSVNRYNLVYPPDGAPNAMGAAGGARAPIAGQFQLLQSISPSMVSFSPSNDGTVFRYEIYAPGGIHVSATLGDCYRFHAQDEFAFLDGIAREFIRSTQEIRITTDRNGRFDVTCMHP</sequence>
<reference evidence="2" key="1">
    <citation type="submission" date="2022-04" db="EMBL/GenBank/DDBJ databases">
        <title>Carnegiea gigantea Genome sequencing and assembly v2.</title>
        <authorList>
            <person name="Copetti D."/>
            <person name="Sanderson M.J."/>
            <person name="Burquez A."/>
            <person name="Wojciechowski M.F."/>
        </authorList>
    </citation>
    <scope>NUCLEOTIDE SEQUENCE</scope>
    <source>
        <strain evidence="2">SGP5-SGP5p</strain>
        <tissue evidence="2">Aerial part</tissue>
    </source>
</reference>
<dbReference type="Pfam" id="PF22596">
    <property type="entry name" value="Scabin-like"/>
    <property type="match status" value="1"/>
</dbReference>
<gene>
    <name evidence="2" type="ORF">Cgig2_005335</name>
</gene>
<name>A0A9Q1K680_9CARY</name>
<dbReference type="EMBL" id="JAKOGI010000291">
    <property type="protein sequence ID" value="KAJ8437584.1"/>
    <property type="molecule type" value="Genomic_DNA"/>
</dbReference>
<evidence type="ECO:0000313" key="2">
    <source>
        <dbReference type="EMBL" id="KAJ8437584.1"/>
    </source>
</evidence>
<proteinExistence type="predicted"/>
<dbReference type="Proteomes" id="UP001153076">
    <property type="component" value="Unassembled WGS sequence"/>
</dbReference>
<dbReference type="InterPro" id="IPR054695">
    <property type="entry name" value="Pierisin-like_dom"/>
</dbReference>
<protein>
    <recommendedName>
        <fullName evidence="1">Pierisin-like domain-containing protein</fullName>
    </recommendedName>
</protein>
<evidence type="ECO:0000259" key="1">
    <source>
        <dbReference type="Pfam" id="PF22596"/>
    </source>
</evidence>